<dbReference type="STRING" id="1123265.GCA_000686625_00634"/>
<reference evidence="1 2" key="1">
    <citation type="submission" date="2019-05" db="EMBL/GenBank/DDBJ databases">
        <authorList>
            <consortium name="Pathogen Informatics"/>
        </authorList>
    </citation>
    <scope>NUCLEOTIDE SEQUENCE [LARGE SCALE GENOMIC DNA]</scope>
    <source>
        <strain evidence="1 2">NCTC11429</strain>
    </source>
</reference>
<dbReference type="Proteomes" id="UP000308196">
    <property type="component" value="Chromosome"/>
</dbReference>
<dbReference type="AlphaFoldDB" id="A0A4U9U5J2"/>
<protein>
    <submittedName>
        <fullName evidence="1">Uncharacterized protein</fullName>
    </submittedName>
</protein>
<sequence length="104" mass="11813">MTLFTIGIFPFPGLSTYSNLSLRKAGPWAAVHSPILENLKLVVLGSSDVRICYIPFGLCCGRAQPCFIFISICYIRTKNSVYRAANVFFFSRLRNNMYLQHINQ</sequence>
<gene>
    <name evidence="1" type="ORF">NCTC11429_00019</name>
</gene>
<name>A0A4U9U5J2_9SPHI</name>
<dbReference type="KEGG" id="stha:NCTC11429_00019"/>
<evidence type="ECO:0000313" key="2">
    <source>
        <dbReference type="Proteomes" id="UP000308196"/>
    </source>
</evidence>
<organism evidence="1 2">
    <name type="scientific">Sphingobacterium thalpophilum</name>
    <dbReference type="NCBI Taxonomy" id="259"/>
    <lineage>
        <taxon>Bacteria</taxon>
        <taxon>Pseudomonadati</taxon>
        <taxon>Bacteroidota</taxon>
        <taxon>Sphingobacteriia</taxon>
        <taxon>Sphingobacteriales</taxon>
        <taxon>Sphingobacteriaceae</taxon>
        <taxon>Sphingobacterium</taxon>
    </lineage>
</organism>
<accession>A0A4U9U5J2</accession>
<dbReference type="EMBL" id="LR590484">
    <property type="protein sequence ID" value="VTR27633.1"/>
    <property type="molecule type" value="Genomic_DNA"/>
</dbReference>
<proteinExistence type="predicted"/>
<evidence type="ECO:0000313" key="1">
    <source>
        <dbReference type="EMBL" id="VTR27633.1"/>
    </source>
</evidence>